<dbReference type="SUPFAM" id="SSF53720">
    <property type="entry name" value="ALDH-like"/>
    <property type="match status" value="1"/>
</dbReference>
<dbReference type="UniPathway" id="UPA00098">
    <property type="reaction ID" value="UER00360"/>
</dbReference>
<evidence type="ECO:0000256" key="6">
    <source>
        <dbReference type="ARBA" id="ARBA00049024"/>
    </source>
</evidence>
<organism evidence="9 10">
    <name type="scientific">Ruminococcus flavefaciens</name>
    <dbReference type="NCBI Taxonomy" id="1265"/>
    <lineage>
        <taxon>Bacteria</taxon>
        <taxon>Bacillati</taxon>
        <taxon>Bacillota</taxon>
        <taxon>Clostridia</taxon>
        <taxon>Eubacteriales</taxon>
        <taxon>Oscillospiraceae</taxon>
        <taxon>Ruminococcus</taxon>
    </lineage>
</organism>
<dbReference type="InterPro" id="IPR016163">
    <property type="entry name" value="Ald_DH_C"/>
</dbReference>
<dbReference type="PANTHER" id="PTHR11063:SF8">
    <property type="entry name" value="DELTA-1-PYRROLINE-5-CARBOXYLATE SYNTHASE"/>
    <property type="match status" value="1"/>
</dbReference>
<accession>A0A1K1Q1B7</accession>
<dbReference type="InterPro" id="IPR012134">
    <property type="entry name" value="Glu-5-SA_DH"/>
</dbReference>
<dbReference type="InterPro" id="IPR020593">
    <property type="entry name" value="G-glutamylP_reductase_CS"/>
</dbReference>
<dbReference type="PANTHER" id="PTHR11063">
    <property type="entry name" value="GLUTAMATE SEMIALDEHYDE DEHYDROGENASE"/>
    <property type="match status" value="1"/>
</dbReference>
<dbReference type="Pfam" id="PF00171">
    <property type="entry name" value="Aldedh"/>
    <property type="match status" value="1"/>
</dbReference>
<dbReference type="FunFam" id="3.40.309.10:FF:000006">
    <property type="entry name" value="Gamma-glutamyl phosphate reductase"/>
    <property type="match status" value="1"/>
</dbReference>
<dbReference type="HAMAP" id="MF_00412">
    <property type="entry name" value="ProA"/>
    <property type="match status" value="1"/>
</dbReference>
<comment type="pathway">
    <text evidence="1 7">Amino-acid biosynthesis; L-proline biosynthesis; L-glutamate 5-semialdehyde from L-glutamate: step 2/2.</text>
</comment>
<keyword evidence="3 7" id="KW-0641">Proline biosynthesis</keyword>
<dbReference type="AlphaFoldDB" id="A0A1K1Q1B7"/>
<dbReference type="EC" id="1.2.1.41" evidence="7"/>
<evidence type="ECO:0000313" key="10">
    <source>
        <dbReference type="Proteomes" id="UP000183461"/>
    </source>
</evidence>
<dbReference type="GO" id="GO:0004350">
    <property type="term" value="F:glutamate-5-semialdehyde dehydrogenase activity"/>
    <property type="evidence" value="ECO:0007669"/>
    <property type="project" value="UniProtKB-UniRule"/>
</dbReference>
<dbReference type="CDD" id="cd07079">
    <property type="entry name" value="ALDH_F18-19_ProA-GPR"/>
    <property type="match status" value="1"/>
</dbReference>
<dbReference type="PROSITE" id="PS01223">
    <property type="entry name" value="PROA"/>
    <property type="match status" value="1"/>
</dbReference>
<keyword evidence="5 7" id="KW-0560">Oxidoreductase</keyword>
<dbReference type="EMBL" id="FPIP01000012">
    <property type="protein sequence ID" value="SFW53509.1"/>
    <property type="molecule type" value="Genomic_DNA"/>
</dbReference>
<dbReference type="Gene3D" id="3.40.309.10">
    <property type="entry name" value="Aldehyde Dehydrogenase, Chain A, domain 2"/>
    <property type="match status" value="1"/>
</dbReference>
<evidence type="ECO:0000256" key="7">
    <source>
        <dbReference type="HAMAP-Rule" id="MF_00412"/>
    </source>
</evidence>
<dbReference type="RefSeq" id="WP_028515388.1">
    <property type="nucleotide sequence ID" value="NZ_FPIP01000012.1"/>
</dbReference>
<comment type="similarity">
    <text evidence="7">Belongs to the gamma-glutamyl phosphate reductase family.</text>
</comment>
<feature type="domain" description="Aldehyde dehydrogenase" evidence="8">
    <location>
        <begin position="10"/>
        <end position="284"/>
    </location>
</feature>
<name>A0A1K1Q1B7_RUMFL</name>
<dbReference type="NCBIfam" id="NF001221">
    <property type="entry name" value="PRK00197.1"/>
    <property type="match status" value="1"/>
</dbReference>
<dbReference type="Proteomes" id="UP000183461">
    <property type="component" value="Unassembled WGS sequence"/>
</dbReference>
<evidence type="ECO:0000313" key="9">
    <source>
        <dbReference type="EMBL" id="SFW53509.1"/>
    </source>
</evidence>
<dbReference type="PIRSF" id="PIRSF000151">
    <property type="entry name" value="GPR"/>
    <property type="match status" value="1"/>
</dbReference>
<dbReference type="InterPro" id="IPR016162">
    <property type="entry name" value="Ald_DH_N"/>
</dbReference>
<reference evidence="9 10" key="1">
    <citation type="submission" date="2016-11" db="EMBL/GenBank/DDBJ databases">
        <authorList>
            <person name="Jaros S."/>
            <person name="Januszkiewicz K."/>
            <person name="Wedrychowicz H."/>
        </authorList>
    </citation>
    <scope>NUCLEOTIDE SEQUENCE [LARGE SCALE GENOMIC DNA]</scope>
    <source>
        <strain evidence="9 10">YL228</strain>
    </source>
</reference>
<evidence type="ECO:0000256" key="4">
    <source>
        <dbReference type="ARBA" id="ARBA00022857"/>
    </source>
</evidence>
<evidence type="ECO:0000256" key="5">
    <source>
        <dbReference type="ARBA" id="ARBA00023002"/>
    </source>
</evidence>
<gene>
    <name evidence="7" type="primary">proA</name>
    <name evidence="9" type="ORF">SAMN02910280_0294</name>
</gene>
<dbReference type="InterPro" id="IPR016161">
    <property type="entry name" value="Ald_DH/histidinol_DH"/>
</dbReference>
<dbReference type="GO" id="GO:0055129">
    <property type="term" value="P:L-proline biosynthetic process"/>
    <property type="evidence" value="ECO:0007669"/>
    <property type="project" value="UniProtKB-UniRule"/>
</dbReference>
<dbReference type="GO" id="GO:0005737">
    <property type="term" value="C:cytoplasm"/>
    <property type="evidence" value="ECO:0007669"/>
    <property type="project" value="UniProtKB-SubCell"/>
</dbReference>
<keyword evidence="2 7" id="KW-0028">Amino-acid biosynthesis</keyword>
<evidence type="ECO:0000256" key="3">
    <source>
        <dbReference type="ARBA" id="ARBA00022650"/>
    </source>
</evidence>
<sequence length="415" mass="44504">MSYTEELGKRAKAAEAAAASASTSLKNNALAAISKALLANKELIIAENAKDIANAKANGMTEAKQDRLKLDEKRIEGIAKGVDELIALADPIGEIIGGGNRPNGLQIIKTRVPLGVIGIIFESRPNVTVDAAALCLKAGNVVILKGGKEAINSNICLGNIMRKAIEEAGLPADMIQVIEKTDRETTTELMRLNGYVDVIIPRGSANLIQAVVKNATVPVIETGAGNCHVYVDASADLDMAVEITDNAKTQRPSVCNAIESLLVHKDIADKFLPMIAERFKKHDVKIYGCDRTIAILGDSVEKATETEYATEFNDFIIAIKVVDDIDEAIAHIRKYSTRHSECIVTSSLESAQKFQKQVDAAAVYVNASTRFTDGGEFGFGAEIGISTQKLHARGPMGLTELTTVKYLINGNGQIR</sequence>
<keyword evidence="7" id="KW-0963">Cytoplasm</keyword>
<evidence type="ECO:0000256" key="1">
    <source>
        <dbReference type="ARBA" id="ARBA00004985"/>
    </source>
</evidence>
<keyword evidence="4 7" id="KW-0521">NADP</keyword>
<protein>
    <recommendedName>
        <fullName evidence="7">Gamma-glutamyl phosphate reductase</fullName>
        <shortName evidence="7">GPR</shortName>
        <ecNumber evidence="7">1.2.1.41</ecNumber>
    </recommendedName>
    <alternativeName>
        <fullName evidence="7">Glutamate-5-semialdehyde dehydrogenase</fullName>
    </alternativeName>
    <alternativeName>
        <fullName evidence="7">Glutamyl-gamma-semialdehyde dehydrogenase</fullName>
        <shortName evidence="7">GSA dehydrogenase</shortName>
    </alternativeName>
</protein>
<comment type="subcellular location">
    <subcellularLocation>
        <location evidence="7">Cytoplasm</location>
    </subcellularLocation>
</comment>
<proteinExistence type="inferred from homology"/>
<comment type="catalytic activity">
    <reaction evidence="6 7">
        <text>L-glutamate 5-semialdehyde + phosphate + NADP(+) = L-glutamyl 5-phosphate + NADPH + H(+)</text>
        <dbReference type="Rhea" id="RHEA:19541"/>
        <dbReference type="ChEBI" id="CHEBI:15378"/>
        <dbReference type="ChEBI" id="CHEBI:43474"/>
        <dbReference type="ChEBI" id="CHEBI:57783"/>
        <dbReference type="ChEBI" id="CHEBI:58066"/>
        <dbReference type="ChEBI" id="CHEBI:58274"/>
        <dbReference type="ChEBI" id="CHEBI:58349"/>
        <dbReference type="EC" id="1.2.1.41"/>
    </reaction>
</comment>
<dbReference type="Gene3D" id="3.40.605.10">
    <property type="entry name" value="Aldehyde Dehydrogenase, Chain A, domain 1"/>
    <property type="match status" value="1"/>
</dbReference>
<dbReference type="NCBIfam" id="TIGR00407">
    <property type="entry name" value="proA"/>
    <property type="match status" value="1"/>
</dbReference>
<dbReference type="InterPro" id="IPR015590">
    <property type="entry name" value="Aldehyde_DH_dom"/>
</dbReference>
<dbReference type="InterPro" id="IPR000965">
    <property type="entry name" value="GPR_dom"/>
</dbReference>
<comment type="function">
    <text evidence="7">Catalyzes the NADPH-dependent reduction of L-glutamate 5-phosphate into L-glutamate 5-semialdehyde and phosphate. The product spontaneously undergoes cyclization to form 1-pyrroline-5-carboxylate.</text>
</comment>
<evidence type="ECO:0000259" key="8">
    <source>
        <dbReference type="Pfam" id="PF00171"/>
    </source>
</evidence>
<evidence type="ECO:0000256" key="2">
    <source>
        <dbReference type="ARBA" id="ARBA00022605"/>
    </source>
</evidence>
<dbReference type="GO" id="GO:0050661">
    <property type="term" value="F:NADP binding"/>
    <property type="evidence" value="ECO:0007669"/>
    <property type="project" value="InterPro"/>
</dbReference>